<proteinExistence type="inferred from homology"/>
<keyword evidence="6" id="KW-0256">Endoplasmic reticulum</keyword>
<comment type="catalytic activity">
    <reaction evidence="18">
        <text>a 3-oxo-5alpha-steroid + NADP(+) = a 3-oxo-Delta(4)-steroid + NADPH + H(+)</text>
        <dbReference type="Rhea" id="RHEA:54384"/>
        <dbReference type="ChEBI" id="CHEBI:13601"/>
        <dbReference type="ChEBI" id="CHEBI:15378"/>
        <dbReference type="ChEBI" id="CHEBI:47909"/>
        <dbReference type="ChEBI" id="CHEBI:57783"/>
        <dbReference type="ChEBI" id="CHEBI:58349"/>
        <dbReference type="EC" id="1.3.1.22"/>
    </reaction>
</comment>
<evidence type="ECO:0000256" key="4">
    <source>
        <dbReference type="ARBA" id="ARBA00022692"/>
    </source>
</evidence>
<comment type="similarity">
    <text evidence="3 18">Belongs to the steroid 5-alpha reductase family.</text>
</comment>
<evidence type="ECO:0000256" key="10">
    <source>
        <dbReference type="ARBA" id="ARBA00022989"/>
    </source>
</evidence>
<evidence type="ECO:0000256" key="1">
    <source>
        <dbReference type="ARBA" id="ARBA00004154"/>
    </source>
</evidence>
<keyword evidence="9" id="KW-0726">Sexual differentiation</keyword>
<evidence type="ECO:0000256" key="12">
    <source>
        <dbReference type="ARBA" id="ARBA00023098"/>
    </source>
</evidence>
<dbReference type="PANTHER" id="PTHR10556:SF57">
    <property type="entry name" value="3-OXO-5-ALPHA-STEROID 4-DEHYDROGENASE 1"/>
    <property type="match status" value="1"/>
</dbReference>
<evidence type="ECO:0000256" key="9">
    <source>
        <dbReference type="ARBA" id="ARBA00022928"/>
    </source>
</evidence>
<dbReference type="Gene3D" id="1.20.120.1630">
    <property type="match status" value="1"/>
</dbReference>
<comment type="subcellular location">
    <subcellularLocation>
        <location evidence="2">Endoplasmic reticulum membrane</location>
        <topology evidence="2">Multi-pass membrane protein</topology>
    </subcellularLocation>
    <subcellularLocation>
        <location evidence="1">Microsome membrane</location>
        <topology evidence="1">Multi-pass membrane protein</topology>
    </subcellularLocation>
</comment>
<name>A0ABN7RUF3_OIKDI</name>
<evidence type="ECO:0000256" key="6">
    <source>
        <dbReference type="ARBA" id="ARBA00022824"/>
    </source>
</evidence>
<keyword evidence="5" id="KW-0221">Differentiation</keyword>
<dbReference type="InterPro" id="IPR039357">
    <property type="entry name" value="SRD5A/TECR"/>
</dbReference>
<evidence type="ECO:0000256" key="15">
    <source>
        <dbReference type="ARBA" id="ARBA00048292"/>
    </source>
</evidence>
<gene>
    <name evidence="20" type="ORF">OKIOD_LOCUS2593</name>
</gene>
<evidence type="ECO:0000256" key="2">
    <source>
        <dbReference type="ARBA" id="ARBA00004477"/>
    </source>
</evidence>
<dbReference type="InterPro" id="IPR016636">
    <property type="entry name" value="3-oxo-5-alpha-steroid_4-DH"/>
</dbReference>
<reference evidence="20 21" key="1">
    <citation type="submission" date="2021-04" db="EMBL/GenBank/DDBJ databases">
        <authorList>
            <person name="Bliznina A."/>
        </authorList>
    </citation>
    <scope>NUCLEOTIDE SEQUENCE [LARGE SCALE GENOMIC DNA]</scope>
</reference>
<keyword evidence="12" id="KW-0443">Lipid metabolism</keyword>
<evidence type="ECO:0000256" key="7">
    <source>
        <dbReference type="ARBA" id="ARBA00022848"/>
    </source>
</evidence>
<keyword evidence="11" id="KW-0560">Oxidoreductase</keyword>
<evidence type="ECO:0000256" key="11">
    <source>
        <dbReference type="ARBA" id="ARBA00023002"/>
    </source>
</evidence>
<protein>
    <recommendedName>
        <fullName evidence="18">3-oxo-5alpha-steroid 4-dehydrogenase (NADP(+))</fullName>
        <ecNumber evidence="18">1.3.1.22</ecNumber>
    </recommendedName>
</protein>
<evidence type="ECO:0000256" key="8">
    <source>
        <dbReference type="ARBA" id="ARBA00022857"/>
    </source>
</evidence>
<dbReference type="PIRSF" id="PIRSF015596">
    <property type="entry name" value="5_alpha-SR2"/>
    <property type="match status" value="1"/>
</dbReference>
<keyword evidence="4 18" id="KW-0812">Transmembrane</keyword>
<comment type="catalytic activity">
    <reaction evidence="15">
        <text>5alpha-pregnane-3,20-dione + NADP(+) = progesterone + NADPH + H(+)</text>
        <dbReference type="Rhea" id="RHEA:21952"/>
        <dbReference type="ChEBI" id="CHEBI:15378"/>
        <dbReference type="ChEBI" id="CHEBI:17026"/>
        <dbReference type="ChEBI" id="CHEBI:28952"/>
        <dbReference type="ChEBI" id="CHEBI:57783"/>
        <dbReference type="ChEBI" id="CHEBI:58349"/>
        <dbReference type="EC" id="1.3.1.22"/>
    </reaction>
    <physiologicalReaction direction="right-to-left" evidence="15">
        <dbReference type="Rhea" id="RHEA:21954"/>
    </physiologicalReaction>
</comment>
<evidence type="ECO:0000256" key="16">
    <source>
        <dbReference type="ARBA" id="ARBA00049166"/>
    </source>
</evidence>
<evidence type="ECO:0000256" key="17">
    <source>
        <dbReference type="ARBA" id="ARBA00049397"/>
    </source>
</evidence>
<evidence type="ECO:0000313" key="21">
    <source>
        <dbReference type="Proteomes" id="UP001158576"/>
    </source>
</evidence>
<dbReference type="Proteomes" id="UP001158576">
    <property type="component" value="Chromosome PAR"/>
</dbReference>
<feature type="transmembrane region" description="Helical" evidence="18">
    <location>
        <begin position="152"/>
        <end position="169"/>
    </location>
</feature>
<feature type="transmembrane region" description="Helical" evidence="18">
    <location>
        <begin position="16"/>
        <end position="38"/>
    </location>
</feature>
<evidence type="ECO:0000313" key="20">
    <source>
        <dbReference type="EMBL" id="CAG5085875.1"/>
    </source>
</evidence>
<evidence type="ECO:0000256" key="14">
    <source>
        <dbReference type="ARBA" id="ARBA00037789"/>
    </source>
</evidence>
<keyword evidence="21" id="KW-1185">Reference proteome</keyword>
<sequence>MEGLINWALALSDREVVSYLGVGMIVNGLFVAPILTYIMPAYYGRYSGKAWFSISAKLSWVVQECPAFFLPFYYLLTTPDLALPNQILLGMMSLHYFQRSFIYALKQRSKNDVAISITFFAFVFCLYNGFMQGLALSSVYSYPANWSSSPQFILGSGLFLFGFAGNIHSDSILRNLRKPGESGYKIPRGGVFEYVSAANYFCESLEWIGFAIACWNFPAAAFATYTLANLLPRGLSHHQWYKNKFDDYPKERKAFIPFLL</sequence>
<evidence type="ECO:0000256" key="13">
    <source>
        <dbReference type="ARBA" id="ARBA00023136"/>
    </source>
</evidence>
<evidence type="ECO:0000256" key="18">
    <source>
        <dbReference type="PIRNR" id="PIRNR015596"/>
    </source>
</evidence>
<dbReference type="EC" id="1.3.1.22" evidence="18"/>
<keyword evidence="7" id="KW-0492">Microsome</keyword>
<evidence type="ECO:0000256" key="3">
    <source>
        <dbReference type="ARBA" id="ARBA00007742"/>
    </source>
</evidence>
<evidence type="ECO:0000259" key="19">
    <source>
        <dbReference type="Pfam" id="PF02544"/>
    </source>
</evidence>
<feature type="transmembrane region" description="Helical" evidence="18">
    <location>
        <begin position="117"/>
        <end position="140"/>
    </location>
</feature>
<dbReference type="EMBL" id="OU015568">
    <property type="protein sequence ID" value="CAG5085875.1"/>
    <property type="molecule type" value="Genomic_DNA"/>
</dbReference>
<dbReference type="InterPro" id="IPR001104">
    <property type="entry name" value="3-oxo-5_a-steroid_4-DH_C"/>
</dbReference>
<dbReference type="Pfam" id="PF02544">
    <property type="entry name" value="Steroid_dh"/>
    <property type="match status" value="1"/>
</dbReference>
<comment type="caution">
    <text evidence="18">Lacks conserved residue(s) required for the propagation of feature annotation.</text>
</comment>
<comment type="catalytic activity">
    <reaction evidence="16">
        <text>androst-4-ene-3,17-dione + NADPH + H(+) = 5alpha-androstan-3,17-dione + NADP(+)</text>
        <dbReference type="Rhea" id="RHEA:50816"/>
        <dbReference type="ChEBI" id="CHEBI:15378"/>
        <dbReference type="ChEBI" id="CHEBI:15994"/>
        <dbReference type="ChEBI" id="CHEBI:16422"/>
        <dbReference type="ChEBI" id="CHEBI:57783"/>
        <dbReference type="ChEBI" id="CHEBI:58349"/>
    </reaction>
    <physiologicalReaction direction="left-to-right" evidence="16">
        <dbReference type="Rhea" id="RHEA:50817"/>
    </physiologicalReaction>
</comment>
<keyword evidence="8" id="KW-0521">NADP</keyword>
<evidence type="ECO:0000256" key="5">
    <source>
        <dbReference type="ARBA" id="ARBA00022782"/>
    </source>
</evidence>
<dbReference type="PROSITE" id="PS50244">
    <property type="entry name" value="S5A_REDUCTASE"/>
    <property type="match status" value="1"/>
</dbReference>
<accession>A0ABN7RUF3</accession>
<keyword evidence="13 18" id="KW-0472">Membrane</keyword>
<organism evidence="20 21">
    <name type="scientific">Oikopleura dioica</name>
    <name type="common">Tunicate</name>
    <dbReference type="NCBI Taxonomy" id="34765"/>
    <lineage>
        <taxon>Eukaryota</taxon>
        <taxon>Metazoa</taxon>
        <taxon>Chordata</taxon>
        <taxon>Tunicata</taxon>
        <taxon>Appendicularia</taxon>
        <taxon>Copelata</taxon>
        <taxon>Oikopleuridae</taxon>
        <taxon>Oikopleura</taxon>
    </lineage>
</organism>
<comment type="catalytic activity">
    <reaction evidence="17">
        <text>17beta-hydroxy-5alpha-androstan-3-one + NADP(+) = testosterone + NADPH + H(+)</text>
        <dbReference type="Rhea" id="RHEA:50820"/>
        <dbReference type="ChEBI" id="CHEBI:15378"/>
        <dbReference type="ChEBI" id="CHEBI:16330"/>
        <dbReference type="ChEBI" id="CHEBI:17347"/>
        <dbReference type="ChEBI" id="CHEBI:57783"/>
        <dbReference type="ChEBI" id="CHEBI:58349"/>
        <dbReference type="EC" id="1.3.1.22"/>
    </reaction>
    <physiologicalReaction direction="right-to-left" evidence="17">
        <dbReference type="Rhea" id="RHEA:50822"/>
    </physiologicalReaction>
</comment>
<feature type="domain" description="3-oxo-5-alpha-steroid 4-dehydrogenase C-terminal" evidence="19">
    <location>
        <begin position="112"/>
        <end position="260"/>
    </location>
</feature>
<keyword evidence="10 18" id="KW-1133">Transmembrane helix</keyword>
<dbReference type="PANTHER" id="PTHR10556">
    <property type="entry name" value="3-OXO-5-ALPHA-STEROID 4-DEHYDROGENASE"/>
    <property type="match status" value="1"/>
</dbReference>
<comment type="function">
    <text evidence="14">Converts testosterone into 5-alpha-dihydrotestosterone and progesterone or corticosterone into their corresponding 5-alpha-3-oxosteroids. It plays a central role in sexual differentiation and androgen physiology.</text>
</comment>